<organism evidence="4 5">
    <name type="scientific">Postechiella marina</name>
    <dbReference type="NCBI Taxonomy" id="943941"/>
    <lineage>
        <taxon>Bacteria</taxon>
        <taxon>Pseudomonadati</taxon>
        <taxon>Bacteroidota</taxon>
        <taxon>Flavobacteriia</taxon>
        <taxon>Flavobacteriales</taxon>
        <taxon>Flavobacteriaceae</taxon>
        <taxon>Postechiella</taxon>
    </lineage>
</organism>
<comment type="caution">
    <text evidence="4">The sequence shown here is derived from an EMBL/GenBank/DDBJ whole genome shotgun (WGS) entry which is preliminary data.</text>
</comment>
<sequence>MKVKISMLFLLITTSAFAQIKLEGVVKDSIGDPLELANVVAINQETKALDAYGITNDAGRYKLSLKPNASYKLQVSYIGMKTGEELLQTQSTALTVDFFLKPDNNLDAIELVYEMPVVVKGDTLIYNADSFKHETDRKLEDVLNKLPGVEVNDEGEIEVEGKSVSKIMVEGKDFFDGDTKLATKNIPADALDKIEILKNYDEVGQLKNLRNNEDNIAINIKLKEGKKNFWFGEVTAGAGLDERYLVHPKLFYYSPKYSINIITDFNNIGEVPFTRRDYFNFSGGFRGPGRDSGTSFNVETGDIGFLTLQNNKAKSIEAKFGAANFSYSPKETWTLSGFAIYSGNETQMEQNTDKTYTQSESNGAEVNNESTTSDTKQKSDLGLFKFSSSYKPNSNNHLDYDIFARVSKQTEYQDFYSSILQNIDETQTQNPFSLNQNVNYYYTLNEKNIFALEAQYLIQDEDPFYNASLEKTAEFRFSETLNLDNNQTGFNVAQDKRIKTNKLDSKLDYWYVLNQKSNVNFTFGTMFSTQRFNSSIYQILDSGDVFDLNSDIGDIENDIKYNLSDLYLGFHYQLKLGKFTITPGFSVHNYTTKNTQFETVTKDNFARILPDFNTRIDLKKSENISFNYRMQTSFTDVNQLAEALVFNNYNSLFQGNSDLENSLSHNLSLRYFNFNMFNYTNIFGSISYNKRVDQIRNLSEFLLVANPEYPDSSDNEFIQSTNRVSTPFNSNFADETMSANGRFERTFGKLKASLNGNFSYSKFNQFVNNQQSVNESFTQTYRTRLSTNFKEAPNVQVGYNLTVNDYMQGSGNSKFYTHSPFVNLDAYFLKGFTLKADYSYYNYKNEVETLNNYSFFDASLAYQKKDSKWEYKLGATNILNTKSLNQDSTNELFTSTSEYFIQPRYLVLSIKYDL</sequence>
<evidence type="ECO:0000313" key="4">
    <source>
        <dbReference type="EMBL" id="GAA4234580.1"/>
    </source>
</evidence>
<dbReference type="EMBL" id="BAABCA010000003">
    <property type="protein sequence ID" value="GAA4234580.1"/>
    <property type="molecule type" value="Genomic_DNA"/>
</dbReference>
<accession>A0ABP8C6I5</accession>
<evidence type="ECO:0000256" key="1">
    <source>
        <dbReference type="SAM" id="MobiDB-lite"/>
    </source>
</evidence>
<dbReference type="Pfam" id="PF13620">
    <property type="entry name" value="CarboxypepD_reg"/>
    <property type="match status" value="1"/>
</dbReference>
<dbReference type="Gene3D" id="2.60.40.1120">
    <property type="entry name" value="Carboxypeptidase-like, regulatory domain"/>
    <property type="match status" value="1"/>
</dbReference>
<evidence type="ECO:0000259" key="3">
    <source>
        <dbReference type="Pfam" id="PF14905"/>
    </source>
</evidence>
<keyword evidence="2" id="KW-0732">Signal</keyword>
<gene>
    <name evidence="4" type="ORF">GCM10022291_14320</name>
</gene>
<feature type="compositionally biased region" description="Polar residues" evidence="1">
    <location>
        <begin position="349"/>
        <end position="374"/>
    </location>
</feature>
<dbReference type="SUPFAM" id="SSF56935">
    <property type="entry name" value="Porins"/>
    <property type="match status" value="1"/>
</dbReference>
<reference evidence="5" key="1">
    <citation type="journal article" date="2019" name="Int. J. Syst. Evol. Microbiol.">
        <title>The Global Catalogue of Microorganisms (GCM) 10K type strain sequencing project: providing services to taxonomists for standard genome sequencing and annotation.</title>
        <authorList>
            <consortium name="The Broad Institute Genomics Platform"/>
            <consortium name="The Broad Institute Genome Sequencing Center for Infectious Disease"/>
            <person name="Wu L."/>
            <person name="Ma J."/>
        </authorList>
    </citation>
    <scope>NUCLEOTIDE SEQUENCE [LARGE SCALE GENOMIC DNA]</scope>
    <source>
        <strain evidence="5">JCM 17630</strain>
    </source>
</reference>
<proteinExistence type="predicted"/>
<dbReference type="RefSeq" id="WP_344787461.1">
    <property type="nucleotide sequence ID" value="NZ_BAABCA010000003.1"/>
</dbReference>
<feature type="domain" description="Outer membrane protein beta-barrel" evidence="3">
    <location>
        <begin position="481"/>
        <end position="912"/>
    </location>
</feature>
<feature type="chain" id="PRO_5045510098" evidence="2">
    <location>
        <begin position="19"/>
        <end position="914"/>
    </location>
</feature>
<dbReference type="InterPro" id="IPR008969">
    <property type="entry name" value="CarboxyPept-like_regulatory"/>
</dbReference>
<protein>
    <submittedName>
        <fullName evidence="4">Carboxypeptidase-like regulatory domain-containing protein</fullName>
    </submittedName>
</protein>
<name>A0ABP8C6I5_9FLAO</name>
<feature type="signal peptide" evidence="2">
    <location>
        <begin position="1"/>
        <end position="18"/>
    </location>
</feature>
<evidence type="ECO:0000313" key="5">
    <source>
        <dbReference type="Proteomes" id="UP001501496"/>
    </source>
</evidence>
<dbReference type="InterPro" id="IPR041700">
    <property type="entry name" value="OMP_b-brl_3"/>
</dbReference>
<dbReference type="Proteomes" id="UP001501496">
    <property type="component" value="Unassembled WGS sequence"/>
</dbReference>
<evidence type="ECO:0000256" key="2">
    <source>
        <dbReference type="SAM" id="SignalP"/>
    </source>
</evidence>
<dbReference type="Pfam" id="PF14905">
    <property type="entry name" value="OMP_b-brl_3"/>
    <property type="match status" value="1"/>
</dbReference>
<keyword evidence="5" id="KW-1185">Reference proteome</keyword>
<feature type="region of interest" description="Disordered" evidence="1">
    <location>
        <begin position="349"/>
        <end position="376"/>
    </location>
</feature>
<dbReference type="SUPFAM" id="SSF49464">
    <property type="entry name" value="Carboxypeptidase regulatory domain-like"/>
    <property type="match status" value="1"/>
</dbReference>